<keyword evidence="3 5" id="KW-1015">Disulfide bond</keyword>
<gene>
    <name evidence="14" type="primary">LOC101848075</name>
</gene>
<keyword evidence="6" id="KW-0479">Metal-binding</keyword>
<keyword evidence="13" id="KW-1185">Reference proteome</keyword>
<dbReference type="PROSITE" id="PS51670">
    <property type="entry name" value="SHKT"/>
    <property type="match status" value="3"/>
</dbReference>
<dbReference type="SMART" id="SM00235">
    <property type="entry name" value="ZnMc"/>
    <property type="match status" value="1"/>
</dbReference>
<feature type="domain" description="ShKT" evidence="11">
    <location>
        <begin position="1015"/>
        <end position="1051"/>
    </location>
</feature>
<evidence type="ECO:0000259" key="9">
    <source>
        <dbReference type="PROSITE" id="PS50041"/>
    </source>
</evidence>
<dbReference type="Gene3D" id="3.10.100.10">
    <property type="entry name" value="Mannose-Binding Protein A, subunit A"/>
    <property type="match status" value="1"/>
</dbReference>
<dbReference type="Gene3D" id="3.40.390.10">
    <property type="entry name" value="Collagenase (Catalytic Domain)"/>
    <property type="match status" value="1"/>
</dbReference>
<proteinExistence type="predicted"/>
<feature type="signal peptide" evidence="8">
    <location>
        <begin position="1"/>
        <end position="26"/>
    </location>
</feature>
<feature type="domain" description="ShKT" evidence="11">
    <location>
        <begin position="976"/>
        <end position="1010"/>
    </location>
</feature>
<keyword evidence="2 4" id="KW-0420">Kringle</keyword>
<dbReference type="SUPFAM" id="SSF57440">
    <property type="entry name" value="Kringle-like"/>
    <property type="match status" value="1"/>
</dbReference>
<feature type="region of interest" description="Disordered" evidence="7">
    <location>
        <begin position="40"/>
        <end position="61"/>
    </location>
</feature>
<dbReference type="SMART" id="SM00034">
    <property type="entry name" value="CLECT"/>
    <property type="match status" value="1"/>
</dbReference>
<evidence type="ECO:0000313" key="14">
    <source>
        <dbReference type="RefSeq" id="XP_005108713.2"/>
    </source>
</evidence>
<dbReference type="SMART" id="SM00254">
    <property type="entry name" value="ShKT"/>
    <property type="match status" value="4"/>
</dbReference>
<dbReference type="Pfam" id="PF01400">
    <property type="entry name" value="Astacin"/>
    <property type="match status" value="1"/>
</dbReference>
<feature type="active site" evidence="6">
    <location>
        <position position="189"/>
    </location>
</feature>
<dbReference type="Proteomes" id="UP000694888">
    <property type="component" value="Unplaced"/>
</dbReference>
<dbReference type="Gene3D" id="2.40.20.10">
    <property type="entry name" value="Plasminogen Kringle 4"/>
    <property type="match status" value="1"/>
</dbReference>
<reference evidence="14" key="1">
    <citation type="submission" date="2025-08" db="UniProtKB">
        <authorList>
            <consortium name="RefSeq"/>
        </authorList>
    </citation>
    <scope>IDENTIFICATION</scope>
</reference>
<dbReference type="RefSeq" id="XP_005108713.2">
    <property type="nucleotide sequence ID" value="XM_005108656.3"/>
</dbReference>
<dbReference type="GeneID" id="101848075"/>
<comment type="function">
    <text evidence="1">Metalloprotease.</text>
</comment>
<dbReference type="CDD" id="cd00037">
    <property type="entry name" value="CLECT"/>
    <property type="match status" value="1"/>
</dbReference>
<keyword evidence="6" id="KW-0645">Protease</keyword>
<organism evidence="13 14">
    <name type="scientific">Aplysia californica</name>
    <name type="common">California sea hare</name>
    <dbReference type="NCBI Taxonomy" id="6500"/>
    <lineage>
        <taxon>Eukaryota</taxon>
        <taxon>Metazoa</taxon>
        <taxon>Spiralia</taxon>
        <taxon>Lophotrochozoa</taxon>
        <taxon>Mollusca</taxon>
        <taxon>Gastropoda</taxon>
        <taxon>Heterobranchia</taxon>
        <taxon>Euthyneura</taxon>
        <taxon>Tectipleura</taxon>
        <taxon>Aplysiida</taxon>
        <taxon>Aplysioidea</taxon>
        <taxon>Aplysiidae</taxon>
        <taxon>Aplysia</taxon>
    </lineage>
</organism>
<dbReference type="SMART" id="SM00130">
    <property type="entry name" value="KR"/>
    <property type="match status" value="1"/>
</dbReference>
<dbReference type="InterPro" id="IPR016187">
    <property type="entry name" value="CTDL_fold"/>
</dbReference>
<keyword evidence="6" id="KW-0482">Metalloprotease</keyword>
<protein>
    <submittedName>
        <fullName evidence="14">Uncharacterized protein LOC101848075</fullName>
    </submittedName>
</protein>
<sequence length="1363" mass="155197">MSDGATVFLRSALLCCLWACLVYAHAEEWRWESRSVRDGNNTTNFDPGRDSPKPEVREVTLSRPGSGLKISKVETLPRRQKRTVYTGPDVVWPFDIPYVYDRTAGLDELDIQRAMNLIEDRLCVKFHDETDRYNPHDPHWFTRYGNYKKDVYMKLEKGDGCNAPIGIGGTEPNYRSVKACHGWALNLHELFHAVGAGHTQNFPRAREYMTVNPDNILPDYLVWYTKNKPEPNKMTTFFDPTSVMMYGDNSFTINGLETTFPLRDDFFDLVGPDSGDHVVFMELAKTYKCNERYCGNNKTDCGRGYFTIIKGVCRCVCPDELDPDTNCTTHINASNKYVDWPKTPFTLLTGSQCPAGFHEGNIRLRGLGGHIQAEVADPFPLDDPYLTLRTCSKMTPDDHADIHWLSWPVGGQYCFIKPKDIPCDGVFKKGYFVLNGVYQVSGNVGDVSNRSSDVTINFCCTKKDRVDRSIDLPNDAPFKLLSAKQCPVVNGMRGTHENDGLVIYFTNRRPVVRGEAPLHYLWDQEIHFFQCDYLPPVYGCNKIIKLDGINRAETVKTPRSSSGRDPNRRCFYSFQVPKNARIRVTFHEVDMHEKDLLYVKRFHEWQAPHLLKPDDWQKQLISAGDYMTFEYWSWWKSAANEGVHFTADVLLEEELCYDPKTKGDDYTGDKSVSETYEPCLPWKDAVSCVDFPFDGAEGLRLLNSENKCRNPNSEMAQPWCYVYVNGTECKRRYCDVCNEREPFDVLQNCYDLIIADSTFCTTAEGRYGCSLTCDFSIHYYRPTGGNCTDKHELCDYWASQGECESNPSYMHWMCEKSCISACAKCQPPHIPADGSAVDMLKSEYKIGERVRIKCNRYHSNGPVIVTLECGLEGFPDVHSACAECPPNFRTYGDRCYSMSSDTLNRQDAEAKCRAVHESGTLFEIRDSTDQQMVMNLKSEENVWVSGEIQTDCTWKFTNSTTPITYSNWNDEYPGTCGDIDRSCGYWSERGECSKNPVFMFYHCQRSCKACCNGMCTDSSPYCSTWAKNGECDRNPSYMHHNCRKSCGLPNCAKDQCLLVHGSDAEEHKGPSGSWDTWLCTDPEFRVRYLCQIDKQRVDCHDSSGHCETALSEFPNFCNDARSSRGADVYCHRSCGRCVHFVHCTAPSSPVYELKSASRTAQPGDIMEFACADRFPYHIGGDLVRACASTGRLLGEAPVCHSSPVAMDVMKNRVRKRKYALYGNTAVLMDSPDYRVPLDGHITRWYYYCERPGLIYFFVTRGDRRTRTRRMVGYNAVNCTASWTMSYDVPAAEQLTVQKGDLVGLFVTEPYLIMISWCVHAQHKILQLPHTVATDIDSLNRTLSFKYSDPYCIVPSIAYRVDPL</sequence>
<dbReference type="InterPro" id="IPR035914">
    <property type="entry name" value="Sperma_CUB_dom_sf"/>
</dbReference>
<dbReference type="SUPFAM" id="SSF49854">
    <property type="entry name" value="Spermadhesin, CUB domain"/>
    <property type="match status" value="1"/>
</dbReference>
<feature type="binding site" evidence="6">
    <location>
        <position position="188"/>
    </location>
    <ligand>
        <name>Zn(2+)</name>
        <dbReference type="ChEBI" id="CHEBI:29105"/>
        <note>catalytic</note>
    </ligand>
</feature>
<feature type="domain" description="C-type lectin" evidence="9">
    <location>
        <begin position="891"/>
        <end position="988"/>
    </location>
</feature>
<dbReference type="PROSITE" id="PS51864">
    <property type="entry name" value="ASTACIN"/>
    <property type="match status" value="1"/>
</dbReference>
<feature type="compositionally biased region" description="Basic and acidic residues" evidence="7">
    <location>
        <begin position="47"/>
        <end position="60"/>
    </location>
</feature>
<dbReference type="InterPro" id="IPR000001">
    <property type="entry name" value="Kringle"/>
</dbReference>
<evidence type="ECO:0000256" key="1">
    <source>
        <dbReference type="ARBA" id="ARBA00002657"/>
    </source>
</evidence>
<dbReference type="PANTHER" id="PTHR10127:SF850">
    <property type="entry name" value="METALLOENDOPEPTIDASE"/>
    <property type="match status" value="1"/>
</dbReference>
<keyword evidence="6" id="KW-0862">Zinc</keyword>
<evidence type="ECO:0000256" key="3">
    <source>
        <dbReference type="ARBA" id="ARBA00023157"/>
    </source>
</evidence>
<comment type="cofactor">
    <cofactor evidence="6">
        <name>Zn(2+)</name>
        <dbReference type="ChEBI" id="CHEBI:29105"/>
    </cofactor>
    <text evidence="6">Binds 1 zinc ion per subunit.</text>
</comment>
<dbReference type="InterPro" id="IPR024079">
    <property type="entry name" value="MetalloPept_cat_dom_sf"/>
</dbReference>
<dbReference type="Pfam" id="PF01549">
    <property type="entry name" value="ShK"/>
    <property type="match status" value="3"/>
</dbReference>
<evidence type="ECO:0000256" key="6">
    <source>
        <dbReference type="PROSITE-ProRule" id="PRU01211"/>
    </source>
</evidence>
<dbReference type="InterPro" id="IPR013806">
    <property type="entry name" value="Kringle-like"/>
</dbReference>
<keyword evidence="8" id="KW-0732">Signal</keyword>
<evidence type="ECO:0000259" key="11">
    <source>
        <dbReference type="PROSITE" id="PS51670"/>
    </source>
</evidence>
<dbReference type="InterPro" id="IPR003582">
    <property type="entry name" value="ShKT_dom"/>
</dbReference>
<dbReference type="InterPro" id="IPR016186">
    <property type="entry name" value="C-type_lectin-like/link_sf"/>
</dbReference>
<keyword evidence="6" id="KW-0378">Hydrolase</keyword>
<dbReference type="Pfam" id="PF16977">
    <property type="entry name" value="ApeC"/>
    <property type="match status" value="1"/>
</dbReference>
<evidence type="ECO:0000256" key="4">
    <source>
        <dbReference type="PROSITE-ProRule" id="PRU00121"/>
    </source>
</evidence>
<feature type="binding site" evidence="6">
    <location>
        <position position="192"/>
    </location>
    <ligand>
        <name>Zn(2+)</name>
        <dbReference type="ChEBI" id="CHEBI:29105"/>
        <note>catalytic</note>
    </ligand>
</feature>
<dbReference type="PANTHER" id="PTHR10127">
    <property type="entry name" value="DISCOIDIN, CUB, EGF, LAMININ , AND ZINC METALLOPROTEASE DOMAIN CONTAINING"/>
    <property type="match status" value="1"/>
</dbReference>
<evidence type="ECO:0000256" key="2">
    <source>
        <dbReference type="ARBA" id="ARBA00022572"/>
    </source>
</evidence>
<dbReference type="InterPro" id="IPR006026">
    <property type="entry name" value="Peptidase_Metallo"/>
</dbReference>
<dbReference type="SUPFAM" id="SSF55486">
    <property type="entry name" value="Metalloproteases ('zincins'), catalytic domain"/>
    <property type="match status" value="1"/>
</dbReference>
<evidence type="ECO:0000313" key="13">
    <source>
        <dbReference type="Proteomes" id="UP000694888"/>
    </source>
</evidence>
<dbReference type="InterPro" id="IPR038178">
    <property type="entry name" value="Kringle_sf"/>
</dbReference>
<name>A0ABM0K4R1_APLCA</name>
<feature type="disulfide bond" evidence="5">
    <location>
        <begin position="976"/>
        <end position="1010"/>
    </location>
</feature>
<evidence type="ECO:0000259" key="10">
    <source>
        <dbReference type="PROSITE" id="PS50070"/>
    </source>
</evidence>
<dbReference type="InterPro" id="IPR031569">
    <property type="entry name" value="ApeC"/>
</dbReference>
<accession>A0ABM0K4R1</accession>
<dbReference type="InterPro" id="IPR001304">
    <property type="entry name" value="C-type_lectin-like"/>
</dbReference>
<evidence type="ECO:0000256" key="7">
    <source>
        <dbReference type="SAM" id="MobiDB-lite"/>
    </source>
</evidence>
<evidence type="ECO:0000259" key="12">
    <source>
        <dbReference type="PROSITE" id="PS51864"/>
    </source>
</evidence>
<feature type="binding site" evidence="6">
    <location>
        <position position="198"/>
    </location>
    <ligand>
        <name>Zn(2+)</name>
        <dbReference type="ChEBI" id="CHEBI:29105"/>
        <note>catalytic</note>
    </ligand>
</feature>
<feature type="domain" description="ShKT" evidence="11">
    <location>
        <begin position="787"/>
        <end position="825"/>
    </location>
</feature>
<dbReference type="PROSITE" id="PS50070">
    <property type="entry name" value="KRINGLE_2"/>
    <property type="match status" value="1"/>
</dbReference>
<dbReference type="InterPro" id="IPR001506">
    <property type="entry name" value="Peptidase_M12A"/>
</dbReference>
<feature type="domain" description="Kringle" evidence="10">
    <location>
        <begin position="662"/>
        <end position="749"/>
    </location>
</feature>
<comment type="caution">
    <text evidence="4">Lacks conserved residue(s) required for the propagation of feature annotation.</text>
</comment>
<dbReference type="PROSITE" id="PS50041">
    <property type="entry name" value="C_TYPE_LECTIN_2"/>
    <property type="match status" value="1"/>
</dbReference>
<evidence type="ECO:0000256" key="8">
    <source>
        <dbReference type="SAM" id="SignalP"/>
    </source>
</evidence>
<feature type="chain" id="PRO_5045310119" evidence="8">
    <location>
        <begin position="27"/>
        <end position="1363"/>
    </location>
</feature>
<evidence type="ECO:0000256" key="5">
    <source>
        <dbReference type="PROSITE-ProRule" id="PRU01005"/>
    </source>
</evidence>
<dbReference type="SUPFAM" id="SSF56436">
    <property type="entry name" value="C-type lectin-like"/>
    <property type="match status" value="1"/>
</dbReference>
<feature type="domain" description="Peptidase M12A" evidence="12">
    <location>
        <begin position="82"/>
        <end position="295"/>
    </location>
</feature>